<dbReference type="AlphaFoldDB" id="A0A8J2JQM3"/>
<evidence type="ECO:0000313" key="1">
    <source>
        <dbReference type="EMBL" id="CAG7723102.1"/>
    </source>
</evidence>
<organism evidence="1 2">
    <name type="scientific">Allacma fusca</name>
    <dbReference type="NCBI Taxonomy" id="39272"/>
    <lineage>
        <taxon>Eukaryota</taxon>
        <taxon>Metazoa</taxon>
        <taxon>Ecdysozoa</taxon>
        <taxon>Arthropoda</taxon>
        <taxon>Hexapoda</taxon>
        <taxon>Collembola</taxon>
        <taxon>Symphypleona</taxon>
        <taxon>Sminthuridae</taxon>
        <taxon>Allacma</taxon>
    </lineage>
</organism>
<gene>
    <name evidence="1" type="ORF">AFUS01_LOCUS12206</name>
</gene>
<keyword evidence="2" id="KW-1185">Reference proteome</keyword>
<protein>
    <submittedName>
        <fullName evidence="1">Uncharacterized protein</fullName>
    </submittedName>
</protein>
<proteinExistence type="predicted"/>
<comment type="caution">
    <text evidence="1">The sequence shown here is derived from an EMBL/GenBank/DDBJ whole genome shotgun (WGS) entry which is preliminary data.</text>
</comment>
<dbReference type="EMBL" id="CAJVCH010095681">
    <property type="protein sequence ID" value="CAG7723102.1"/>
    <property type="molecule type" value="Genomic_DNA"/>
</dbReference>
<name>A0A8J2JQM3_9HEXA</name>
<reference evidence="1" key="1">
    <citation type="submission" date="2021-06" db="EMBL/GenBank/DDBJ databases">
        <authorList>
            <person name="Hodson N. C."/>
            <person name="Mongue J. A."/>
            <person name="Jaron S. K."/>
        </authorList>
    </citation>
    <scope>NUCLEOTIDE SEQUENCE</scope>
</reference>
<evidence type="ECO:0000313" key="2">
    <source>
        <dbReference type="Proteomes" id="UP000708208"/>
    </source>
</evidence>
<dbReference type="Proteomes" id="UP000708208">
    <property type="component" value="Unassembled WGS sequence"/>
</dbReference>
<sequence>MELRVMGVRTVFNPEGAHGTAMAHVLTHIQAVCPLTERLTMTCLHSRENQMVNIWRKLEKVDEGPEKVGEIWRKQSTFPVGKRAGESLHDAFPDVSRAKIFEITTTPLSYCSTALRTTRIYQVEDLYRPKHNQH</sequence>
<accession>A0A8J2JQM3</accession>